<dbReference type="EMBL" id="JAAKZV010000161">
    <property type="protein sequence ID" value="NGN67756.1"/>
    <property type="molecule type" value="Genomic_DNA"/>
</dbReference>
<dbReference type="Proteomes" id="UP000481583">
    <property type="component" value="Unassembled WGS sequence"/>
</dbReference>
<dbReference type="SUPFAM" id="SSF56399">
    <property type="entry name" value="ADP-ribosylation"/>
    <property type="match status" value="1"/>
</dbReference>
<comment type="caution">
    <text evidence="1">The sequence shown here is derived from an EMBL/GenBank/DDBJ whole genome shotgun (WGS) entry which is preliminary data.</text>
</comment>
<evidence type="ECO:0000313" key="1">
    <source>
        <dbReference type="EMBL" id="NGN67756.1"/>
    </source>
</evidence>
<dbReference type="RefSeq" id="WP_165241081.1">
    <property type="nucleotide sequence ID" value="NZ_JAAKZV010000161.1"/>
</dbReference>
<organism evidence="1 2">
    <name type="scientific">Streptomyces coryli</name>
    <dbReference type="NCBI Taxonomy" id="1128680"/>
    <lineage>
        <taxon>Bacteria</taxon>
        <taxon>Bacillati</taxon>
        <taxon>Actinomycetota</taxon>
        <taxon>Actinomycetes</taxon>
        <taxon>Kitasatosporales</taxon>
        <taxon>Streptomycetaceae</taxon>
        <taxon>Streptomyces</taxon>
    </lineage>
</organism>
<reference evidence="1 2" key="1">
    <citation type="submission" date="2020-02" db="EMBL/GenBank/DDBJ databases">
        <title>Whole-genome analyses of novel actinobacteria.</title>
        <authorList>
            <person name="Sahin N."/>
        </authorList>
    </citation>
    <scope>NUCLEOTIDE SEQUENCE [LARGE SCALE GENOMIC DNA]</scope>
    <source>
        <strain evidence="1 2">A7024</strain>
    </source>
</reference>
<protein>
    <submittedName>
        <fullName evidence="1">DUF952 domain-containing protein</fullName>
    </submittedName>
</protein>
<gene>
    <name evidence="1" type="ORF">G5C51_28130</name>
</gene>
<keyword evidence="2" id="KW-1185">Reference proteome</keyword>
<accession>A0A6G4U7R7</accession>
<evidence type="ECO:0000313" key="2">
    <source>
        <dbReference type="Proteomes" id="UP000481583"/>
    </source>
</evidence>
<name>A0A6G4U7R7_9ACTN</name>
<sequence length="120" mass="13336">MIYHVVPLDDWLLAPDRPYAPPHLSEIGFVHCSPDEATSLTVADTAYRDTRGPLMVLMIDEHALDARIRWEPADPTPPPGVPADTLFPHVYGRINRTAVAGMLEVRRDAQGRAVELAVWS</sequence>
<dbReference type="InterPro" id="IPR009297">
    <property type="entry name" value="DUF952"/>
</dbReference>
<dbReference type="Pfam" id="PF06108">
    <property type="entry name" value="DUF952"/>
    <property type="match status" value="1"/>
</dbReference>
<proteinExistence type="predicted"/>
<dbReference type="Gene3D" id="3.20.170.20">
    <property type="entry name" value="Protein of unknown function DUF952"/>
    <property type="match status" value="1"/>
</dbReference>
<dbReference type="AlphaFoldDB" id="A0A6G4U7R7"/>